<dbReference type="Gene3D" id="3.40.50.300">
    <property type="entry name" value="P-loop containing nucleotide triphosphate hydrolases"/>
    <property type="match status" value="3"/>
</dbReference>
<keyword evidence="4 11" id="KW-0547">Nucleotide-binding</keyword>
<dbReference type="InterPro" id="IPR018368">
    <property type="entry name" value="ClpA/B_CS1"/>
</dbReference>
<evidence type="ECO:0000256" key="7">
    <source>
        <dbReference type="ARBA" id="ARBA00023186"/>
    </source>
</evidence>
<dbReference type="InterPro" id="IPR041546">
    <property type="entry name" value="ClpA/ClpB_AAA_lid"/>
</dbReference>
<dbReference type="KEGG" id="ctes:O987_05735"/>
<dbReference type="SMART" id="SM01086">
    <property type="entry name" value="ClpB_D2-small"/>
    <property type="match status" value="1"/>
</dbReference>
<keyword evidence="5 11" id="KW-0067">ATP-binding</keyword>
<dbReference type="NCBIfam" id="TIGR03346">
    <property type="entry name" value="chaperone_ClpB"/>
    <property type="match status" value="1"/>
</dbReference>
<keyword evidence="7 11" id="KW-0143">Chaperone</keyword>
<evidence type="ECO:0000256" key="11">
    <source>
        <dbReference type="RuleBase" id="RU004432"/>
    </source>
</evidence>
<dbReference type="InterPro" id="IPR004176">
    <property type="entry name" value="Clp_R_N"/>
</dbReference>
<protein>
    <recommendedName>
        <fullName evidence="2 12">Chaperone protein ClpB</fullName>
    </recommendedName>
</protein>
<dbReference type="Pfam" id="PF17871">
    <property type="entry name" value="AAA_lid_9"/>
    <property type="match status" value="1"/>
</dbReference>
<evidence type="ECO:0000256" key="9">
    <source>
        <dbReference type="ARBA" id="ARBA00026057"/>
    </source>
</evidence>
<dbReference type="PROSITE" id="PS00870">
    <property type="entry name" value="CLPAB_1"/>
    <property type="match status" value="1"/>
</dbReference>
<evidence type="ECO:0000256" key="10">
    <source>
        <dbReference type="PROSITE-ProRule" id="PRU01251"/>
    </source>
</evidence>
<comment type="subunit">
    <text evidence="12">Homohexamer; The oligomerization is ATP-dependent.</text>
</comment>
<name>A0A076PKT1_COMTE</name>
<evidence type="ECO:0000256" key="12">
    <source>
        <dbReference type="RuleBase" id="RU362034"/>
    </source>
</evidence>
<dbReference type="Pfam" id="PF02861">
    <property type="entry name" value="Clp_N"/>
    <property type="match status" value="1"/>
</dbReference>
<dbReference type="FunFam" id="3.40.50.300:FF:000120">
    <property type="entry name" value="ATP-dependent chaperone ClpB"/>
    <property type="match status" value="1"/>
</dbReference>
<dbReference type="FunFam" id="3.40.50.300:FF:000010">
    <property type="entry name" value="Chaperone clpB 1, putative"/>
    <property type="match status" value="1"/>
</dbReference>
<evidence type="ECO:0000256" key="6">
    <source>
        <dbReference type="ARBA" id="ARBA00023054"/>
    </source>
</evidence>
<accession>A0A076PKT1</accession>
<comment type="subunit">
    <text evidence="9">Homohexamer. The oligomerization is ATP-dependent.</text>
</comment>
<dbReference type="EMBL" id="CP006704">
    <property type="protein sequence ID" value="AIJ45306.1"/>
    <property type="molecule type" value="Genomic_DNA"/>
</dbReference>
<evidence type="ECO:0000256" key="2">
    <source>
        <dbReference type="ARBA" id="ARBA00017574"/>
    </source>
</evidence>
<dbReference type="SMART" id="SM00382">
    <property type="entry name" value="AAA"/>
    <property type="match status" value="2"/>
</dbReference>
<feature type="coiled-coil region" evidence="12">
    <location>
        <begin position="420"/>
        <end position="500"/>
    </location>
</feature>
<proteinExistence type="inferred from homology"/>
<dbReference type="InterPro" id="IPR028299">
    <property type="entry name" value="ClpA/B_CS2"/>
</dbReference>
<dbReference type="GO" id="GO:0042026">
    <property type="term" value="P:protein refolding"/>
    <property type="evidence" value="ECO:0007669"/>
    <property type="project" value="UniProtKB-UniRule"/>
</dbReference>
<sequence length="877" mass="97017">MERKRQTMRIDKLTTKFQEALADAQSLALGADQSTIDPLHLLVAMLRQDDGPRALLQRAGGNVQQLKNLAEQAMADLPRVQQQGDVQVGSELARLLQASEKEALKRGDQFIASELFLLALADAAGSATRAGALLKQSGVSKSSLEAAINAVRGGQNVDSAEAEGQREALKKYTLDLTERARSGKLDPVIGRDDEIRRAIQVLQRRSKNNPVLIGEPGVGKTAIVEGLAQRIVAGEVPESLQNKRVLSLDMAGLLAGAKYRGDFEERLKSVLKEIAQDEGRIILFIDEIHTMVGAGKADGAMDAGNMLKPALARGELHCVGATTLDEYRKYIEKDAALERRFQKVIVDEPSVEDTIAILRGLQVKYEAHHNVDITDPAIVAAAELSHRYITDRFLPDKAIDLIDEAAAKIKIEMDSKPEVMDKLERRMIQLKIEREAMKREKDEASQKRLQLIEEELESLEREYADLEEIWKAEKASALGSEQIRKEVDQLRIQIEEFKRKGDFNKVAELQYGKLPALEKQLHEAQAKEEGQDGATANKLLRTQVGAEEIAEVVSRATGIPVAKMMQGEKDKLLHMEDKLHERVVGQEEAISAVANAIRRSRSGLSDPNRPTGSFLFLGPTGVGKTELCKALAGFLFDSEDHLVRIDMSEFMEKHSVARLIGAPPGYVGYEEGGYLTEAVRRKPYSVLLLDEVEKAHPDVFNVLLQVLDDGRLTDGQGRTVDFKNTVIVMTSNIGSHLIQAMVGEDADDVKEAVWGELKNHFRPEFLNRIDETVVFHALDAKNIEAIARIQLKLLESRLQKMELSMQVSEQALAELAKVGFDPVFGARPLKRAIQQRIENPLSKLLLEGKFPPKSTIAVTVDPVNDPGVFRFESAGTA</sequence>
<feature type="coiled-coil region" evidence="12">
    <location>
        <begin position="56"/>
        <end position="83"/>
    </location>
</feature>
<dbReference type="InterPro" id="IPR017730">
    <property type="entry name" value="Chaperonin_ClpB"/>
</dbReference>
<dbReference type="HOGENOM" id="CLU_005070_4_0_4"/>
<gene>
    <name evidence="12" type="primary">clpB</name>
    <name evidence="14" type="ORF">O987_05735</name>
</gene>
<dbReference type="InterPro" id="IPR027417">
    <property type="entry name" value="P-loop_NTPase"/>
</dbReference>
<dbReference type="InterPro" id="IPR036628">
    <property type="entry name" value="Clp_N_dom_sf"/>
</dbReference>
<dbReference type="Gene3D" id="1.10.1780.10">
    <property type="entry name" value="Clp, N-terminal domain"/>
    <property type="match status" value="1"/>
</dbReference>
<dbReference type="GO" id="GO:0005524">
    <property type="term" value="F:ATP binding"/>
    <property type="evidence" value="ECO:0007669"/>
    <property type="project" value="UniProtKB-UniRule"/>
</dbReference>
<evidence type="ECO:0000256" key="8">
    <source>
        <dbReference type="ARBA" id="ARBA00025613"/>
    </source>
</evidence>
<evidence type="ECO:0000259" key="13">
    <source>
        <dbReference type="PROSITE" id="PS51903"/>
    </source>
</evidence>
<evidence type="ECO:0000256" key="1">
    <source>
        <dbReference type="ARBA" id="ARBA00008675"/>
    </source>
</evidence>
<comment type="function">
    <text evidence="8">Part of a stress-induced multi-chaperone system, it is involved in the recovery of the cell from heat-induced damage, in cooperation with DnaK, DnaJ and GrpE. Acts before DnaK, in the processing of protein aggregates. Protein binding stimulates the ATPase activity; ATP hydrolysis unfolds the denatured protein aggregates, which probably helps expose new hydrophobic binding sites on the surface of ClpB-bound aggregates, contributing to the solubilization and refolding of denatured protein aggregates by DnaK.</text>
</comment>
<evidence type="ECO:0000256" key="3">
    <source>
        <dbReference type="ARBA" id="ARBA00022737"/>
    </source>
</evidence>
<keyword evidence="12" id="KW-0963">Cytoplasm</keyword>
<dbReference type="GO" id="GO:0016887">
    <property type="term" value="F:ATP hydrolysis activity"/>
    <property type="evidence" value="ECO:0007669"/>
    <property type="project" value="InterPro"/>
</dbReference>
<keyword evidence="12" id="KW-0346">Stress response</keyword>
<comment type="subcellular location">
    <subcellularLocation>
        <location evidence="12">Cytoplasm</location>
    </subcellularLocation>
</comment>
<feature type="domain" description="Clp R" evidence="13">
    <location>
        <begin position="10"/>
        <end position="154"/>
    </location>
</feature>
<dbReference type="GO" id="GO:0005737">
    <property type="term" value="C:cytoplasm"/>
    <property type="evidence" value="ECO:0007669"/>
    <property type="project" value="UniProtKB-SubCell"/>
</dbReference>
<dbReference type="Proteomes" id="UP000028782">
    <property type="component" value="Chromosome"/>
</dbReference>
<dbReference type="SUPFAM" id="SSF81923">
    <property type="entry name" value="Double Clp-N motif"/>
    <property type="match status" value="1"/>
</dbReference>
<dbReference type="Pfam" id="PF07724">
    <property type="entry name" value="AAA_2"/>
    <property type="match status" value="1"/>
</dbReference>
<keyword evidence="6 12" id="KW-0175">Coiled coil</keyword>
<evidence type="ECO:0000256" key="5">
    <source>
        <dbReference type="ARBA" id="ARBA00022840"/>
    </source>
</evidence>
<dbReference type="Gene3D" id="1.10.8.60">
    <property type="match status" value="1"/>
</dbReference>
<dbReference type="PANTHER" id="PTHR11638">
    <property type="entry name" value="ATP-DEPENDENT CLP PROTEASE"/>
    <property type="match status" value="1"/>
</dbReference>
<dbReference type="InterPro" id="IPR001270">
    <property type="entry name" value="ClpA/B"/>
</dbReference>
<evidence type="ECO:0000313" key="15">
    <source>
        <dbReference type="Proteomes" id="UP000028782"/>
    </source>
</evidence>
<evidence type="ECO:0000256" key="4">
    <source>
        <dbReference type="ARBA" id="ARBA00022741"/>
    </source>
</evidence>
<dbReference type="InterPro" id="IPR019489">
    <property type="entry name" value="Clp_ATPase_C"/>
</dbReference>
<dbReference type="InterPro" id="IPR050130">
    <property type="entry name" value="ClpA_ClpB"/>
</dbReference>
<keyword evidence="3 10" id="KW-0677">Repeat</keyword>
<evidence type="ECO:0000313" key="14">
    <source>
        <dbReference type="EMBL" id="AIJ45306.1"/>
    </source>
</evidence>
<dbReference type="FunFam" id="3.40.50.300:FF:000025">
    <property type="entry name" value="ATP-dependent Clp protease subunit"/>
    <property type="match status" value="1"/>
</dbReference>
<dbReference type="GO" id="GO:0034605">
    <property type="term" value="P:cellular response to heat"/>
    <property type="evidence" value="ECO:0007669"/>
    <property type="project" value="TreeGrafter"/>
</dbReference>
<dbReference type="CDD" id="cd19499">
    <property type="entry name" value="RecA-like_ClpB_Hsp104-like"/>
    <property type="match status" value="1"/>
</dbReference>
<dbReference type="PROSITE" id="PS00871">
    <property type="entry name" value="CLPAB_2"/>
    <property type="match status" value="1"/>
</dbReference>
<reference evidence="14 15" key="1">
    <citation type="journal article" date="2014" name="Genome Announc.">
        <title>Complete Genome Sequence of Polychlorinated Biphenyl Degrader Comamonas testosteroni TK102 (NBRC 109938).</title>
        <authorList>
            <person name="Fukuda K."/>
            <person name="Hosoyama A."/>
            <person name="Tsuchikane K."/>
            <person name="Ohji S."/>
            <person name="Yamazoe A."/>
            <person name="Fujita N."/>
            <person name="Shintani M."/>
            <person name="Kimbara K."/>
        </authorList>
    </citation>
    <scope>NUCLEOTIDE SEQUENCE [LARGE SCALE GENOMIC DNA]</scope>
    <source>
        <strain evidence="14">TK102</strain>
    </source>
</reference>
<dbReference type="Pfam" id="PF10431">
    <property type="entry name" value="ClpB_D2-small"/>
    <property type="match status" value="1"/>
</dbReference>
<dbReference type="InterPro" id="IPR003593">
    <property type="entry name" value="AAA+_ATPase"/>
</dbReference>
<dbReference type="Pfam" id="PF00004">
    <property type="entry name" value="AAA"/>
    <property type="match status" value="1"/>
</dbReference>
<dbReference type="SUPFAM" id="SSF52540">
    <property type="entry name" value="P-loop containing nucleoside triphosphate hydrolases"/>
    <property type="match status" value="2"/>
</dbReference>
<dbReference type="AlphaFoldDB" id="A0A076PKT1"/>
<dbReference type="InterPro" id="IPR003959">
    <property type="entry name" value="ATPase_AAA_core"/>
</dbReference>
<dbReference type="CDD" id="cd00009">
    <property type="entry name" value="AAA"/>
    <property type="match status" value="1"/>
</dbReference>
<organism evidence="14 15">
    <name type="scientific">Comamonas testosteroni TK102</name>
    <dbReference type="NCBI Taxonomy" id="1392005"/>
    <lineage>
        <taxon>Bacteria</taxon>
        <taxon>Pseudomonadati</taxon>
        <taxon>Pseudomonadota</taxon>
        <taxon>Betaproteobacteria</taxon>
        <taxon>Burkholderiales</taxon>
        <taxon>Comamonadaceae</taxon>
        <taxon>Comamonas</taxon>
    </lineage>
</organism>
<dbReference type="PROSITE" id="PS51903">
    <property type="entry name" value="CLP_R"/>
    <property type="match status" value="1"/>
</dbReference>
<dbReference type="PANTHER" id="PTHR11638:SF18">
    <property type="entry name" value="HEAT SHOCK PROTEIN 104"/>
    <property type="match status" value="1"/>
</dbReference>
<dbReference type="PRINTS" id="PR00300">
    <property type="entry name" value="CLPPROTEASEA"/>
</dbReference>
<comment type="similarity">
    <text evidence="1 11">Belongs to the ClpA/ClpB family.</text>
</comment>